<name>A0ABP4AK11_9ACTN</name>
<dbReference type="RefSeq" id="WP_344236138.1">
    <property type="nucleotide sequence ID" value="NZ_BAAAHH010000001.1"/>
</dbReference>
<keyword evidence="1" id="KW-0812">Transmembrane</keyword>
<feature type="transmembrane region" description="Helical" evidence="1">
    <location>
        <begin position="107"/>
        <end position="125"/>
    </location>
</feature>
<evidence type="ECO:0000256" key="1">
    <source>
        <dbReference type="SAM" id="Phobius"/>
    </source>
</evidence>
<dbReference type="Proteomes" id="UP001500665">
    <property type="component" value="Unassembled WGS sequence"/>
</dbReference>
<evidence type="ECO:0000313" key="3">
    <source>
        <dbReference type="Proteomes" id="UP001500665"/>
    </source>
</evidence>
<proteinExistence type="predicted"/>
<keyword evidence="3" id="KW-1185">Reference proteome</keyword>
<reference evidence="3" key="1">
    <citation type="journal article" date="2019" name="Int. J. Syst. Evol. Microbiol.">
        <title>The Global Catalogue of Microorganisms (GCM) 10K type strain sequencing project: providing services to taxonomists for standard genome sequencing and annotation.</title>
        <authorList>
            <consortium name="The Broad Institute Genomics Platform"/>
            <consortium name="The Broad Institute Genome Sequencing Center for Infectious Disease"/>
            <person name="Wu L."/>
            <person name="Ma J."/>
        </authorList>
    </citation>
    <scope>NUCLEOTIDE SEQUENCE [LARGE SCALE GENOMIC DNA]</scope>
    <source>
        <strain evidence="3">JCM 10696</strain>
    </source>
</reference>
<accession>A0ABP4AK11</accession>
<feature type="transmembrane region" description="Helical" evidence="1">
    <location>
        <begin position="76"/>
        <end position="95"/>
    </location>
</feature>
<dbReference type="EMBL" id="BAAAHH010000001">
    <property type="protein sequence ID" value="GAA0937695.1"/>
    <property type="molecule type" value="Genomic_DNA"/>
</dbReference>
<comment type="caution">
    <text evidence="2">The sequence shown here is derived from an EMBL/GenBank/DDBJ whole genome shotgun (WGS) entry which is preliminary data.</text>
</comment>
<gene>
    <name evidence="2" type="ORF">GCM10009550_04710</name>
</gene>
<protein>
    <recommendedName>
        <fullName evidence="4">YhhN-like protein</fullName>
    </recommendedName>
</protein>
<keyword evidence="1" id="KW-0472">Membrane</keyword>
<feature type="transmembrane region" description="Helical" evidence="1">
    <location>
        <begin position="55"/>
        <end position="70"/>
    </location>
</feature>
<sequence>MLERIVRLWPFVLGVVVAVSMPTDDSSAETVALANVLLLLPLVYLMVAKAGRRKATWPVLLLLTGAYVLLRALDVVAPSIVFTGTALAVLVWGALDGEFRGSRVFRIQALGMLAFGALALTALFVDPVLGRHLVAAGWFLHGIWDFAHLRKDAVVSRSYAKWCGTLDLLVAVQLVLLGG</sequence>
<feature type="transmembrane region" description="Helical" evidence="1">
    <location>
        <begin position="30"/>
        <end position="48"/>
    </location>
</feature>
<evidence type="ECO:0000313" key="2">
    <source>
        <dbReference type="EMBL" id="GAA0937695.1"/>
    </source>
</evidence>
<evidence type="ECO:0008006" key="4">
    <source>
        <dbReference type="Google" id="ProtNLM"/>
    </source>
</evidence>
<keyword evidence="1" id="KW-1133">Transmembrane helix</keyword>
<organism evidence="2 3">
    <name type="scientific">Actinocorallia libanotica</name>
    <dbReference type="NCBI Taxonomy" id="46162"/>
    <lineage>
        <taxon>Bacteria</taxon>
        <taxon>Bacillati</taxon>
        <taxon>Actinomycetota</taxon>
        <taxon>Actinomycetes</taxon>
        <taxon>Streptosporangiales</taxon>
        <taxon>Thermomonosporaceae</taxon>
        <taxon>Actinocorallia</taxon>
    </lineage>
</organism>